<dbReference type="RefSeq" id="XP_065673378.1">
    <property type="nucleotide sequence ID" value="XM_065817306.1"/>
</dbReference>
<evidence type="ECO:0000256" key="1">
    <source>
        <dbReference type="SAM" id="Coils"/>
    </source>
</evidence>
<keyword evidence="2" id="KW-1185">Reference proteome</keyword>
<feature type="coiled-coil region" evidence="1">
    <location>
        <begin position="19"/>
        <end position="46"/>
    </location>
</feature>
<sequence length="222" mass="26072">MEKVKWSHYKQCKRKLMLLKRENMKNNHKNKQKEEIKEKLKLLNNKPTNAEVKSSIIRSLVCDKLITYNEKMHKDDFSDSYHSSHTSPILNHQELKHNNLKKCPEQKSLNNNKSHVHQNLIQSKQVFSCPENVIPNTQGTGVIAEVTSTNNTHEIRCDFSLKSQQIKEFTNDVNHILAVVKLLINKRPKLEKDLVLAFEEILHDQSRDFMNQMRDTYDTILN</sequence>
<name>A0ABM4DG22_HYDVU</name>
<evidence type="ECO:0000313" key="3">
    <source>
        <dbReference type="RefSeq" id="XP_065673378.1"/>
    </source>
</evidence>
<proteinExistence type="predicted"/>
<organism evidence="2 3">
    <name type="scientific">Hydra vulgaris</name>
    <name type="common">Hydra</name>
    <name type="synonym">Hydra attenuata</name>
    <dbReference type="NCBI Taxonomy" id="6087"/>
    <lineage>
        <taxon>Eukaryota</taxon>
        <taxon>Metazoa</taxon>
        <taxon>Cnidaria</taxon>
        <taxon>Hydrozoa</taxon>
        <taxon>Hydroidolina</taxon>
        <taxon>Anthoathecata</taxon>
        <taxon>Aplanulata</taxon>
        <taxon>Hydridae</taxon>
        <taxon>Hydra</taxon>
    </lineage>
</organism>
<accession>A0ABM4DG22</accession>
<reference evidence="3" key="1">
    <citation type="submission" date="2025-08" db="UniProtKB">
        <authorList>
            <consortium name="RefSeq"/>
        </authorList>
    </citation>
    <scope>IDENTIFICATION</scope>
</reference>
<dbReference type="GeneID" id="136090535"/>
<gene>
    <name evidence="3" type="primary">LOC136090535</name>
</gene>
<keyword evidence="1" id="KW-0175">Coiled coil</keyword>
<protein>
    <submittedName>
        <fullName evidence="3">Uncharacterized protein LOC136090535 isoform X1</fullName>
    </submittedName>
</protein>
<evidence type="ECO:0000313" key="2">
    <source>
        <dbReference type="Proteomes" id="UP001652625"/>
    </source>
</evidence>
<dbReference type="Proteomes" id="UP001652625">
    <property type="component" value="Chromosome 14"/>
</dbReference>